<dbReference type="PANTHER" id="PTHR23505">
    <property type="entry name" value="SPINSTER"/>
    <property type="match status" value="1"/>
</dbReference>
<dbReference type="RefSeq" id="WP_150758801.1">
    <property type="nucleotide sequence ID" value="NZ_CABVIE010000013.1"/>
</dbReference>
<comment type="subcellular location">
    <subcellularLocation>
        <location evidence="1">Membrane</location>
        <topology evidence="1">Multi-pass membrane protein</topology>
    </subcellularLocation>
</comment>
<evidence type="ECO:0000313" key="8">
    <source>
        <dbReference type="EMBL" id="VVP27293.1"/>
    </source>
</evidence>
<proteinExistence type="predicted"/>
<dbReference type="EMBL" id="CABVIE010000013">
    <property type="protein sequence ID" value="VVP27293.1"/>
    <property type="molecule type" value="Genomic_DNA"/>
</dbReference>
<reference evidence="8 9" key="1">
    <citation type="submission" date="2019-09" db="EMBL/GenBank/DDBJ databases">
        <authorList>
            <person name="Chandra G."/>
            <person name="Truman W A."/>
        </authorList>
    </citation>
    <scope>NUCLEOTIDE SEQUENCE [LARGE SCALE GENOMIC DNA]</scope>
    <source>
        <strain evidence="8">PS900</strain>
    </source>
</reference>
<evidence type="ECO:0000256" key="3">
    <source>
        <dbReference type="ARBA" id="ARBA00022692"/>
    </source>
</evidence>
<dbReference type="Gene3D" id="1.20.1250.20">
    <property type="entry name" value="MFS general substrate transporter like domains"/>
    <property type="match status" value="2"/>
</dbReference>
<accession>A0A8H2RJ26</accession>
<feature type="transmembrane region" description="Helical" evidence="6">
    <location>
        <begin position="360"/>
        <end position="383"/>
    </location>
</feature>
<dbReference type="PANTHER" id="PTHR23505:SF79">
    <property type="entry name" value="PROTEIN SPINSTER"/>
    <property type="match status" value="1"/>
</dbReference>
<dbReference type="Pfam" id="PF07690">
    <property type="entry name" value="MFS_1"/>
    <property type="match status" value="1"/>
</dbReference>
<feature type="transmembrane region" description="Helical" evidence="6">
    <location>
        <begin position="267"/>
        <end position="288"/>
    </location>
</feature>
<dbReference type="GO" id="GO:0022857">
    <property type="term" value="F:transmembrane transporter activity"/>
    <property type="evidence" value="ECO:0007669"/>
    <property type="project" value="InterPro"/>
</dbReference>
<dbReference type="SUPFAM" id="SSF103473">
    <property type="entry name" value="MFS general substrate transporter"/>
    <property type="match status" value="1"/>
</dbReference>
<protein>
    <submittedName>
        <fullName evidence="8">Sialic acid transporter</fullName>
    </submittedName>
</protein>
<dbReference type="PROSITE" id="PS50850">
    <property type="entry name" value="MFS"/>
    <property type="match status" value="1"/>
</dbReference>
<feature type="transmembrane region" description="Helical" evidence="6">
    <location>
        <begin position="178"/>
        <end position="199"/>
    </location>
</feature>
<keyword evidence="4 6" id="KW-1133">Transmembrane helix</keyword>
<evidence type="ECO:0000256" key="6">
    <source>
        <dbReference type="SAM" id="Phobius"/>
    </source>
</evidence>
<evidence type="ECO:0000259" key="7">
    <source>
        <dbReference type="PROSITE" id="PS50850"/>
    </source>
</evidence>
<feature type="transmembrane region" description="Helical" evidence="6">
    <location>
        <begin position="21"/>
        <end position="40"/>
    </location>
</feature>
<organism evidence="8 9">
    <name type="scientific">Pseudomonas fluorescens</name>
    <dbReference type="NCBI Taxonomy" id="294"/>
    <lineage>
        <taxon>Bacteria</taxon>
        <taxon>Pseudomonadati</taxon>
        <taxon>Pseudomonadota</taxon>
        <taxon>Gammaproteobacteria</taxon>
        <taxon>Pseudomonadales</taxon>
        <taxon>Pseudomonadaceae</taxon>
        <taxon>Pseudomonas</taxon>
    </lineage>
</organism>
<feature type="transmembrane region" description="Helical" evidence="6">
    <location>
        <begin position="149"/>
        <end position="172"/>
    </location>
</feature>
<keyword evidence="2" id="KW-0813">Transport</keyword>
<dbReference type="InterPro" id="IPR020846">
    <property type="entry name" value="MFS_dom"/>
</dbReference>
<feature type="transmembrane region" description="Helical" evidence="6">
    <location>
        <begin position="389"/>
        <end position="408"/>
    </location>
</feature>
<dbReference type="InterPro" id="IPR011701">
    <property type="entry name" value="MFS"/>
</dbReference>
<keyword evidence="3 6" id="KW-0812">Transmembrane</keyword>
<dbReference type="Proteomes" id="UP000325723">
    <property type="component" value="Unassembled WGS sequence"/>
</dbReference>
<sequence length="428" mass="44906">MALPISSTGIAVDDAPRVSRGYAWLVFVLTFGLMLSDYMSRQVINAVFPSLKVEWALSDTQLGALVSAVALTVGLMTFPVSLLADRWGRVKSATAMAIVWGLATIACGLSGNFVAMLMARAVVGLGEAGYGSAGGAILLSVFPRRLHSTVIGAFLAAALFGSVLGVVLGGVLAQHYGWRMAFIAVGAGGLLLAVIYPMVVREPAKPITQTPVARMPLKAVLRKLLTTPTSQWTYLGSGLQMFIQGSVIAWMPSYLNRYHGMDMTQSATSAGLLVLVAGIGMTGGGMLVDRLSRRDDRNKLRVPMLYALVSAVILLTAFVLPPTPLQLVLIAIGLLIGAGFAGPSGAAICDVTSASIHASALAVVVLANNIIGLAPGPFITGVLADAFDLRFAMTLVPLASFGAAFAYLQASRHYRNDLARLQQAERTS</sequence>
<feature type="transmembrane region" description="Helical" evidence="6">
    <location>
        <begin position="95"/>
        <end position="115"/>
    </location>
</feature>
<dbReference type="AlphaFoldDB" id="A0A8H2RJ26"/>
<evidence type="ECO:0000313" key="9">
    <source>
        <dbReference type="Proteomes" id="UP000325723"/>
    </source>
</evidence>
<gene>
    <name evidence="8" type="primary">nanT_2</name>
    <name evidence="8" type="ORF">PS900_04173</name>
</gene>
<dbReference type="GO" id="GO:0016020">
    <property type="term" value="C:membrane"/>
    <property type="evidence" value="ECO:0007669"/>
    <property type="project" value="UniProtKB-SubCell"/>
</dbReference>
<feature type="transmembrane region" description="Helical" evidence="6">
    <location>
        <begin position="232"/>
        <end position="255"/>
    </location>
</feature>
<evidence type="ECO:0000256" key="1">
    <source>
        <dbReference type="ARBA" id="ARBA00004141"/>
    </source>
</evidence>
<feature type="transmembrane region" description="Helical" evidence="6">
    <location>
        <begin position="300"/>
        <end position="320"/>
    </location>
</feature>
<feature type="transmembrane region" description="Helical" evidence="6">
    <location>
        <begin position="121"/>
        <end position="142"/>
    </location>
</feature>
<evidence type="ECO:0000256" key="5">
    <source>
        <dbReference type="ARBA" id="ARBA00023136"/>
    </source>
</evidence>
<feature type="transmembrane region" description="Helical" evidence="6">
    <location>
        <begin position="60"/>
        <end position="83"/>
    </location>
</feature>
<feature type="domain" description="Major facilitator superfamily (MFS) profile" evidence="7">
    <location>
        <begin position="25"/>
        <end position="412"/>
    </location>
</feature>
<dbReference type="InterPro" id="IPR036259">
    <property type="entry name" value="MFS_trans_sf"/>
</dbReference>
<dbReference type="InterPro" id="IPR044770">
    <property type="entry name" value="MFS_spinster-like"/>
</dbReference>
<feature type="transmembrane region" description="Helical" evidence="6">
    <location>
        <begin position="326"/>
        <end position="348"/>
    </location>
</feature>
<name>A0A8H2RJ26_PSEFL</name>
<keyword evidence="5 6" id="KW-0472">Membrane</keyword>
<evidence type="ECO:0000256" key="2">
    <source>
        <dbReference type="ARBA" id="ARBA00022448"/>
    </source>
</evidence>
<comment type="caution">
    <text evidence="8">The sequence shown here is derived from an EMBL/GenBank/DDBJ whole genome shotgun (WGS) entry which is preliminary data.</text>
</comment>
<evidence type="ECO:0000256" key="4">
    <source>
        <dbReference type="ARBA" id="ARBA00022989"/>
    </source>
</evidence>